<accession>A0A0D2G5B6</accession>
<name>A0A0D2G5B6_9EURO</name>
<evidence type="ECO:0000313" key="2">
    <source>
        <dbReference type="EMBL" id="KIW67209.1"/>
    </source>
</evidence>
<feature type="compositionally biased region" description="Low complexity" evidence="1">
    <location>
        <begin position="130"/>
        <end position="139"/>
    </location>
</feature>
<gene>
    <name evidence="2" type="ORF">PV04_06476</name>
</gene>
<evidence type="ECO:0000313" key="3">
    <source>
        <dbReference type="Proteomes" id="UP000054266"/>
    </source>
</evidence>
<protein>
    <submittedName>
        <fullName evidence="2">Uncharacterized protein</fullName>
    </submittedName>
</protein>
<feature type="region of interest" description="Disordered" evidence="1">
    <location>
        <begin position="108"/>
        <end position="187"/>
    </location>
</feature>
<organism evidence="2 3">
    <name type="scientific">Phialophora macrospora</name>
    <dbReference type="NCBI Taxonomy" id="1851006"/>
    <lineage>
        <taxon>Eukaryota</taxon>
        <taxon>Fungi</taxon>
        <taxon>Dikarya</taxon>
        <taxon>Ascomycota</taxon>
        <taxon>Pezizomycotina</taxon>
        <taxon>Eurotiomycetes</taxon>
        <taxon>Chaetothyriomycetidae</taxon>
        <taxon>Chaetothyriales</taxon>
        <taxon>Herpotrichiellaceae</taxon>
        <taxon>Phialophora</taxon>
    </lineage>
</organism>
<proteinExistence type="predicted"/>
<dbReference type="HOGENOM" id="CLU_124525_0_0_1"/>
<evidence type="ECO:0000256" key="1">
    <source>
        <dbReference type="SAM" id="MobiDB-lite"/>
    </source>
</evidence>
<dbReference type="Proteomes" id="UP000054266">
    <property type="component" value="Unassembled WGS sequence"/>
</dbReference>
<sequence>MQRSDILRPCWLAQMLFITKSDVASYSTEMIDIKTLLKFQERRLQTSHYQTTPRTKITSTMAFGRSRARHQAGGATVTTTVTTVEHPGPTTRSRAMGTKPTLRQRLFGPKTRTPRTTTATPTRRRHAGTRRTPATTTTTPRRKASMSDKVSGAMLKLKGSLTRRPGQKAAGTRRMRGTDGRGSGRYY</sequence>
<reference evidence="2 3" key="1">
    <citation type="submission" date="2015-01" db="EMBL/GenBank/DDBJ databases">
        <title>The Genome Sequence of Capronia semiimmersa CBS27337.</title>
        <authorList>
            <consortium name="The Broad Institute Genomics Platform"/>
            <person name="Cuomo C."/>
            <person name="de Hoog S."/>
            <person name="Gorbushina A."/>
            <person name="Stielow B."/>
            <person name="Teixiera M."/>
            <person name="Abouelleil A."/>
            <person name="Chapman S.B."/>
            <person name="Priest M."/>
            <person name="Young S.K."/>
            <person name="Wortman J."/>
            <person name="Nusbaum C."/>
            <person name="Birren B."/>
        </authorList>
    </citation>
    <scope>NUCLEOTIDE SEQUENCE [LARGE SCALE GENOMIC DNA]</scope>
    <source>
        <strain evidence="2 3">CBS 27337</strain>
    </source>
</reference>
<keyword evidence="3" id="KW-1185">Reference proteome</keyword>
<dbReference type="AlphaFoldDB" id="A0A0D2G5B6"/>
<dbReference type="EMBL" id="KN846959">
    <property type="protein sequence ID" value="KIW67209.1"/>
    <property type="molecule type" value="Genomic_DNA"/>
</dbReference>